<dbReference type="EMBL" id="JAUSSK010000004">
    <property type="protein sequence ID" value="MDQ0010788.1"/>
    <property type="molecule type" value="Genomic_DNA"/>
</dbReference>
<evidence type="ECO:0000313" key="1">
    <source>
        <dbReference type="EMBL" id="MDQ0010788.1"/>
    </source>
</evidence>
<evidence type="ECO:0000313" key="2">
    <source>
        <dbReference type="Proteomes" id="UP001237737"/>
    </source>
</evidence>
<dbReference type="RefSeq" id="WP_306850889.1">
    <property type="nucleotide sequence ID" value="NZ_JAUSSK010000004.1"/>
</dbReference>
<organism evidence="1 2">
    <name type="scientific">Luteibacter jiangsuensis</name>
    <dbReference type="NCBI Taxonomy" id="637577"/>
    <lineage>
        <taxon>Bacteria</taxon>
        <taxon>Pseudomonadati</taxon>
        <taxon>Pseudomonadota</taxon>
        <taxon>Gammaproteobacteria</taxon>
        <taxon>Lysobacterales</taxon>
        <taxon>Rhodanobacteraceae</taxon>
        <taxon>Luteibacter</taxon>
    </lineage>
</organism>
<protein>
    <recommendedName>
        <fullName evidence="3">Hpr(Ser) kinase/phosphatase</fullName>
    </recommendedName>
</protein>
<dbReference type="Proteomes" id="UP001237737">
    <property type="component" value="Unassembled WGS sequence"/>
</dbReference>
<dbReference type="SUPFAM" id="SSF53795">
    <property type="entry name" value="PEP carboxykinase-like"/>
    <property type="match status" value="1"/>
</dbReference>
<accession>A0ABT9T0J2</accession>
<dbReference type="InterPro" id="IPR027417">
    <property type="entry name" value="P-loop_NTPase"/>
</dbReference>
<keyword evidence="2" id="KW-1185">Reference proteome</keyword>
<sequence length="347" mass="37440">MTFSTDVHAQGEAAADPFGERVRPTISVRRQILGGRFRFESDSADLLDLVDAAYAGLPEHRFSTVAPEFRIELRLLPREAAATRTTPPPVRTQAGAGLLCGMMDEANYVVLVPAHHRGLVVVSQDMLAHPYHVRYELIEFAVFMLAARGLGLVPLHGACIGHEGRGVLLLGASGAGKSTLALHGLLDGMDFLAEDGVFVQPDNLLATGVANYLHVKEDVLRFLDDNVTRAWIEGSPVIHRRSGVAKFEADLREGAGRPPPAPLRLAGAVVVSAETAPDSSRLLRRLPWEQVPALLAVDQPYAAGQPGWDRFVHRLGGLGVYELRRGRHPQDAIAALRALLAAGVIGR</sequence>
<comment type="caution">
    <text evidence="1">The sequence shown here is derived from an EMBL/GenBank/DDBJ whole genome shotgun (WGS) entry which is preliminary data.</text>
</comment>
<dbReference type="Gene3D" id="3.40.50.300">
    <property type="entry name" value="P-loop containing nucleotide triphosphate hydrolases"/>
    <property type="match status" value="1"/>
</dbReference>
<reference evidence="1 2" key="1">
    <citation type="submission" date="2023-07" db="EMBL/GenBank/DDBJ databases">
        <title>Sorghum-associated microbial communities from plants grown in Nebraska, USA.</title>
        <authorList>
            <person name="Schachtman D."/>
        </authorList>
    </citation>
    <scope>NUCLEOTIDE SEQUENCE [LARGE SCALE GENOMIC DNA]</scope>
    <source>
        <strain evidence="1 2">CC60</strain>
    </source>
</reference>
<proteinExistence type="predicted"/>
<gene>
    <name evidence="1" type="ORF">J2T07_002994</name>
</gene>
<evidence type="ECO:0008006" key="3">
    <source>
        <dbReference type="Google" id="ProtNLM"/>
    </source>
</evidence>
<name>A0ABT9T0J2_9GAMM</name>